<dbReference type="PANTHER" id="PTHR37451">
    <property type="entry name" value="MARVEL DOMAIN"/>
    <property type="match status" value="1"/>
</dbReference>
<gene>
    <name evidence="8" type="ORF">PV10_05409</name>
</gene>
<feature type="transmembrane region" description="Helical" evidence="6">
    <location>
        <begin position="76"/>
        <end position="97"/>
    </location>
</feature>
<dbReference type="STRING" id="212818.A0A0D1WNZ9"/>
<evidence type="ECO:0000256" key="1">
    <source>
        <dbReference type="ARBA" id="ARBA00004141"/>
    </source>
</evidence>
<proteinExistence type="predicted"/>
<dbReference type="OMA" id="PYRGHTP"/>
<evidence type="ECO:0000256" key="2">
    <source>
        <dbReference type="ARBA" id="ARBA00022692"/>
    </source>
</evidence>
<evidence type="ECO:0000313" key="8">
    <source>
        <dbReference type="EMBL" id="KIV90800.1"/>
    </source>
</evidence>
<dbReference type="HOGENOM" id="CLU_063075_0_0_1"/>
<evidence type="ECO:0000256" key="4">
    <source>
        <dbReference type="ARBA" id="ARBA00023136"/>
    </source>
</evidence>
<feature type="transmembrane region" description="Helical" evidence="6">
    <location>
        <begin position="44"/>
        <end position="64"/>
    </location>
</feature>
<dbReference type="GO" id="GO:0016020">
    <property type="term" value="C:membrane"/>
    <property type="evidence" value="ECO:0007669"/>
    <property type="project" value="UniProtKB-SubCell"/>
</dbReference>
<dbReference type="RefSeq" id="XP_016222374.1">
    <property type="nucleotide sequence ID" value="XM_016370081.1"/>
</dbReference>
<name>A0A0D1WNZ9_EXOME</name>
<keyword evidence="9" id="KW-1185">Reference proteome</keyword>
<protein>
    <recommendedName>
        <fullName evidence="7">MARVEL domain-containing protein</fullName>
    </recommendedName>
</protein>
<keyword evidence="4 6" id="KW-0472">Membrane</keyword>
<dbReference type="Pfam" id="PF01284">
    <property type="entry name" value="MARVEL"/>
    <property type="match status" value="1"/>
</dbReference>
<dbReference type="GeneID" id="27323254"/>
<dbReference type="EMBL" id="KN847523">
    <property type="protein sequence ID" value="KIV90800.1"/>
    <property type="molecule type" value="Genomic_DNA"/>
</dbReference>
<evidence type="ECO:0000259" key="7">
    <source>
        <dbReference type="Pfam" id="PF01284"/>
    </source>
</evidence>
<dbReference type="VEuPathDB" id="FungiDB:PV10_05409"/>
<sequence>MRLQLDQFGKLKNHIHAGQAVVLFLAWVLTIAVLTRDGRSDGRVGWYFGLCFLTIPILVYLVMVPMWSRARKFANVYAFATLDSLSIVLWLSAWAAVASYVNQGKGNGDNTDESGCDNFEFGSPSRCRLSEAIIAFGVIEMLLFGATAFISFRAVMTYKRTGMMPNTRQTEGYPSDFSAQSQAAFSSNMHDDVEDGTDNDCRPDYGQKPSVEDEYAPIVQNDHNDIAHMPAQQPQSPLNSSGLGIQSYNSAYDSSYGRQEDGFLTMPEPKR</sequence>
<organism evidence="8 9">
    <name type="scientific">Exophiala mesophila</name>
    <name type="common">Black yeast-like fungus</name>
    <dbReference type="NCBI Taxonomy" id="212818"/>
    <lineage>
        <taxon>Eukaryota</taxon>
        <taxon>Fungi</taxon>
        <taxon>Dikarya</taxon>
        <taxon>Ascomycota</taxon>
        <taxon>Pezizomycotina</taxon>
        <taxon>Eurotiomycetes</taxon>
        <taxon>Chaetothyriomycetidae</taxon>
        <taxon>Chaetothyriales</taxon>
        <taxon>Herpotrichiellaceae</taxon>
        <taxon>Exophiala</taxon>
    </lineage>
</organism>
<accession>A0A0D1WNZ9</accession>
<feature type="domain" description="MARVEL" evidence="7">
    <location>
        <begin position="19"/>
        <end position="150"/>
    </location>
</feature>
<comment type="subcellular location">
    <subcellularLocation>
        <location evidence="1">Membrane</location>
        <topology evidence="1">Multi-pass membrane protein</topology>
    </subcellularLocation>
</comment>
<dbReference type="InterPro" id="IPR008253">
    <property type="entry name" value="Marvel"/>
</dbReference>
<keyword evidence="3 6" id="KW-1133">Transmembrane helix</keyword>
<evidence type="ECO:0000313" key="9">
    <source>
        <dbReference type="Proteomes" id="UP000054302"/>
    </source>
</evidence>
<dbReference type="PANTHER" id="PTHR37451:SF3">
    <property type="entry name" value="MARVEL DOMAIN-CONTAINING PROTEIN"/>
    <property type="match status" value="1"/>
</dbReference>
<evidence type="ECO:0000256" key="6">
    <source>
        <dbReference type="SAM" id="Phobius"/>
    </source>
</evidence>
<reference evidence="8 9" key="1">
    <citation type="submission" date="2015-01" db="EMBL/GenBank/DDBJ databases">
        <title>The Genome Sequence of Exophiala mesophila CBS40295.</title>
        <authorList>
            <consortium name="The Broad Institute Genomics Platform"/>
            <person name="Cuomo C."/>
            <person name="de Hoog S."/>
            <person name="Gorbushina A."/>
            <person name="Stielow B."/>
            <person name="Teixiera M."/>
            <person name="Abouelleil A."/>
            <person name="Chapman S.B."/>
            <person name="Priest M."/>
            <person name="Young S.K."/>
            <person name="Wortman J."/>
            <person name="Nusbaum C."/>
            <person name="Birren B."/>
        </authorList>
    </citation>
    <scope>NUCLEOTIDE SEQUENCE [LARGE SCALE GENOMIC DNA]</scope>
    <source>
        <strain evidence="8 9">CBS 40295</strain>
    </source>
</reference>
<feature type="compositionally biased region" description="Polar residues" evidence="5">
    <location>
        <begin position="232"/>
        <end position="257"/>
    </location>
</feature>
<dbReference type="OrthoDB" id="5284712at2759"/>
<evidence type="ECO:0000256" key="5">
    <source>
        <dbReference type="SAM" id="MobiDB-lite"/>
    </source>
</evidence>
<feature type="region of interest" description="Disordered" evidence="5">
    <location>
        <begin position="228"/>
        <end position="271"/>
    </location>
</feature>
<feature type="transmembrane region" description="Helical" evidence="6">
    <location>
        <begin position="132"/>
        <end position="155"/>
    </location>
</feature>
<dbReference type="AlphaFoldDB" id="A0A0D1WNZ9"/>
<evidence type="ECO:0000256" key="3">
    <source>
        <dbReference type="ARBA" id="ARBA00022989"/>
    </source>
</evidence>
<keyword evidence="2 6" id="KW-0812">Transmembrane</keyword>
<feature type="transmembrane region" description="Helical" evidence="6">
    <location>
        <begin position="20"/>
        <end position="38"/>
    </location>
</feature>
<dbReference type="Proteomes" id="UP000054302">
    <property type="component" value="Unassembled WGS sequence"/>
</dbReference>